<reference evidence="1" key="1">
    <citation type="submission" date="2018-02" db="EMBL/GenBank/DDBJ databases">
        <title>Rhizophora mucronata_Transcriptome.</title>
        <authorList>
            <person name="Meera S.P."/>
            <person name="Sreeshan A."/>
            <person name="Augustine A."/>
        </authorList>
    </citation>
    <scope>NUCLEOTIDE SEQUENCE</scope>
    <source>
        <tissue evidence="1">Leaf</tissue>
    </source>
</reference>
<dbReference type="AlphaFoldDB" id="A0A2P2Q9Y2"/>
<dbReference type="EMBL" id="GGEC01083269">
    <property type="protein sequence ID" value="MBX63753.1"/>
    <property type="molecule type" value="Transcribed_RNA"/>
</dbReference>
<sequence>MNHRFSCEIQDTKKEESFTQFSFWG</sequence>
<proteinExistence type="predicted"/>
<accession>A0A2P2Q9Y2</accession>
<protein>
    <submittedName>
        <fullName evidence="1">Uncharacterized protein</fullName>
    </submittedName>
</protein>
<organism evidence="1">
    <name type="scientific">Rhizophora mucronata</name>
    <name type="common">Asiatic mangrove</name>
    <dbReference type="NCBI Taxonomy" id="61149"/>
    <lineage>
        <taxon>Eukaryota</taxon>
        <taxon>Viridiplantae</taxon>
        <taxon>Streptophyta</taxon>
        <taxon>Embryophyta</taxon>
        <taxon>Tracheophyta</taxon>
        <taxon>Spermatophyta</taxon>
        <taxon>Magnoliopsida</taxon>
        <taxon>eudicotyledons</taxon>
        <taxon>Gunneridae</taxon>
        <taxon>Pentapetalae</taxon>
        <taxon>rosids</taxon>
        <taxon>fabids</taxon>
        <taxon>Malpighiales</taxon>
        <taxon>Rhizophoraceae</taxon>
        <taxon>Rhizophora</taxon>
    </lineage>
</organism>
<evidence type="ECO:0000313" key="1">
    <source>
        <dbReference type="EMBL" id="MBX63753.1"/>
    </source>
</evidence>
<name>A0A2P2Q9Y2_RHIMU</name>